<evidence type="ECO:0000313" key="11">
    <source>
        <dbReference type="Proteomes" id="UP001608902"/>
    </source>
</evidence>
<evidence type="ECO:0008006" key="12">
    <source>
        <dbReference type="Google" id="ProtNLM"/>
    </source>
</evidence>
<dbReference type="Pfam" id="PF00406">
    <property type="entry name" value="ADK"/>
    <property type="match status" value="1"/>
</dbReference>
<evidence type="ECO:0000256" key="9">
    <source>
        <dbReference type="RuleBase" id="RU003330"/>
    </source>
</evidence>
<dbReference type="AlphaFoldDB" id="A0ABD6EWA4"/>
<evidence type="ECO:0000256" key="3">
    <source>
        <dbReference type="ARBA" id="ARBA00022741"/>
    </source>
</evidence>
<dbReference type="GO" id="GO:0005524">
    <property type="term" value="F:ATP binding"/>
    <property type="evidence" value="ECO:0007669"/>
    <property type="project" value="UniProtKB-KW"/>
</dbReference>
<dbReference type="GO" id="GO:0006221">
    <property type="term" value="P:pyrimidine nucleotide biosynthetic process"/>
    <property type="evidence" value="ECO:0007669"/>
    <property type="project" value="UniProtKB-KW"/>
</dbReference>
<evidence type="ECO:0000313" key="10">
    <source>
        <dbReference type="EMBL" id="MFH4984171.1"/>
    </source>
</evidence>
<keyword evidence="2 9" id="KW-0808">Transferase</keyword>
<dbReference type="CDD" id="cd01428">
    <property type="entry name" value="ADK"/>
    <property type="match status" value="1"/>
</dbReference>
<keyword evidence="1" id="KW-0963">Cytoplasm</keyword>
<dbReference type="GO" id="GO:0009123">
    <property type="term" value="P:nucleoside monophosphate metabolic process"/>
    <property type="evidence" value="ECO:0007669"/>
    <property type="project" value="UniProtKB-ARBA"/>
</dbReference>
<keyword evidence="11" id="KW-1185">Reference proteome</keyword>
<keyword evidence="6" id="KW-0665">Pyrimidine biosynthesis</keyword>
<comment type="similarity">
    <text evidence="9">Belongs to the adenylate kinase family.</text>
</comment>
<sequence>MNFSDFEDDERYLQLIVCLRQMRLRIAQFTENFGFVHLSAGDLLRAERQRKDSEYGELIENHIRNGTIVPVEITCKLLENAMNAAPDAKCFLIDGFPRNQNNYDGWQKEMKSKAKVLFMLYLSCPEDISVHRCLARHQGRSDDNEESLRKRFRTYENETLPIINRYRKDGLVKEVPSVESPEEVSVDSAPPKTLS</sequence>
<dbReference type="PANTHER" id="PTHR23359">
    <property type="entry name" value="NUCLEOTIDE KINASE"/>
    <property type="match status" value="1"/>
</dbReference>
<dbReference type="InterPro" id="IPR006266">
    <property type="entry name" value="UMP_CMP_kinase"/>
</dbReference>
<dbReference type="GO" id="GO:0016301">
    <property type="term" value="F:kinase activity"/>
    <property type="evidence" value="ECO:0007669"/>
    <property type="project" value="UniProtKB-KW"/>
</dbReference>
<protein>
    <recommendedName>
        <fullName evidence="12">Adenylate kinase</fullName>
    </recommendedName>
</protein>
<evidence type="ECO:0000256" key="2">
    <source>
        <dbReference type="ARBA" id="ARBA00022679"/>
    </source>
</evidence>
<name>A0ABD6EWA4_9BILA</name>
<dbReference type="Proteomes" id="UP001608902">
    <property type="component" value="Unassembled WGS sequence"/>
</dbReference>
<dbReference type="HAMAP" id="MF_00235">
    <property type="entry name" value="Adenylate_kinase_Adk"/>
    <property type="match status" value="1"/>
</dbReference>
<dbReference type="Gene3D" id="3.40.50.300">
    <property type="entry name" value="P-loop containing nucleotide triphosphate hydrolases"/>
    <property type="match status" value="1"/>
</dbReference>
<dbReference type="InterPro" id="IPR027417">
    <property type="entry name" value="P-loop_NTPase"/>
</dbReference>
<accession>A0ABD6EWA4</accession>
<dbReference type="PROSITE" id="PS00113">
    <property type="entry name" value="ADENYLATE_KINASE"/>
    <property type="match status" value="1"/>
</dbReference>
<dbReference type="InterPro" id="IPR033690">
    <property type="entry name" value="Adenylat_kinase_CS"/>
</dbReference>
<dbReference type="PRINTS" id="PR00094">
    <property type="entry name" value="ADENYLTKNASE"/>
</dbReference>
<dbReference type="NCBIfam" id="TIGR01359">
    <property type="entry name" value="UMP_CMP_kin_fam"/>
    <property type="match status" value="1"/>
</dbReference>
<keyword evidence="7" id="KW-0539">Nucleus</keyword>
<reference evidence="10 11" key="1">
    <citation type="submission" date="2024-08" db="EMBL/GenBank/DDBJ databases">
        <title>Gnathostoma spinigerum genome.</title>
        <authorList>
            <person name="Gonzalez-Bertolin B."/>
            <person name="Monzon S."/>
            <person name="Zaballos A."/>
            <person name="Jimenez P."/>
            <person name="Dekumyoy P."/>
            <person name="Varona S."/>
            <person name="Cuesta I."/>
            <person name="Sumanam S."/>
            <person name="Adisakwattana P."/>
            <person name="Gasser R.B."/>
            <person name="Hernandez-Gonzalez A."/>
            <person name="Young N.D."/>
            <person name="Perteguer M.J."/>
        </authorList>
    </citation>
    <scope>NUCLEOTIDE SEQUENCE [LARGE SCALE GENOMIC DNA]</scope>
    <source>
        <strain evidence="10">AL3</strain>
        <tissue evidence="10">Liver</tissue>
    </source>
</reference>
<comment type="catalytic activity">
    <reaction evidence="8">
        <text>UMP + ATP = UDP + ADP</text>
        <dbReference type="Rhea" id="RHEA:24400"/>
        <dbReference type="ChEBI" id="CHEBI:30616"/>
        <dbReference type="ChEBI" id="CHEBI:57865"/>
        <dbReference type="ChEBI" id="CHEBI:58223"/>
        <dbReference type="ChEBI" id="CHEBI:456216"/>
        <dbReference type="EC" id="2.7.4.14"/>
    </reaction>
</comment>
<dbReference type="InterPro" id="IPR000850">
    <property type="entry name" value="Adenylat/UMP-CMP_kin"/>
</dbReference>
<keyword evidence="3" id="KW-0547">Nucleotide-binding</keyword>
<dbReference type="SUPFAM" id="SSF52540">
    <property type="entry name" value="P-loop containing nucleoside triphosphate hydrolases"/>
    <property type="match status" value="1"/>
</dbReference>
<keyword evidence="5" id="KW-0067">ATP-binding</keyword>
<evidence type="ECO:0000256" key="1">
    <source>
        <dbReference type="ARBA" id="ARBA00022490"/>
    </source>
</evidence>
<keyword evidence="4 9" id="KW-0418">Kinase</keyword>
<evidence type="ECO:0000256" key="8">
    <source>
        <dbReference type="ARBA" id="ARBA00048116"/>
    </source>
</evidence>
<organism evidence="10 11">
    <name type="scientific">Gnathostoma spinigerum</name>
    <dbReference type="NCBI Taxonomy" id="75299"/>
    <lineage>
        <taxon>Eukaryota</taxon>
        <taxon>Metazoa</taxon>
        <taxon>Ecdysozoa</taxon>
        <taxon>Nematoda</taxon>
        <taxon>Chromadorea</taxon>
        <taxon>Rhabditida</taxon>
        <taxon>Spirurina</taxon>
        <taxon>Gnathostomatomorpha</taxon>
        <taxon>Gnathostomatoidea</taxon>
        <taxon>Gnathostomatidae</taxon>
        <taxon>Gnathostoma</taxon>
    </lineage>
</organism>
<proteinExistence type="inferred from homology"/>
<dbReference type="EMBL" id="JBGFUD010015647">
    <property type="protein sequence ID" value="MFH4984171.1"/>
    <property type="molecule type" value="Genomic_DNA"/>
</dbReference>
<gene>
    <name evidence="10" type="ORF">AB6A40_010880</name>
</gene>
<evidence type="ECO:0000256" key="6">
    <source>
        <dbReference type="ARBA" id="ARBA00022975"/>
    </source>
</evidence>
<comment type="caution">
    <text evidence="10">The sequence shown here is derived from an EMBL/GenBank/DDBJ whole genome shotgun (WGS) entry which is preliminary data.</text>
</comment>
<evidence type="ECO:0000256" key="7">
    <source>
        <dbReference type="ARBA" id="ARBA00023242"/>
    </source>
</evidence>
<evidence type="ECO:0000256" key="4">
    <source>
        <dbReference type="ARBA" id="ARBA00022777"/>
    </source>
</evidence>
<evidence type="ECO:0000256" key="5">
    <source>
        <dbReference type="ARBA" id="ARBA00022840"/>
    </source>
</evidence>